<accession>A0A2D2AU53</accession>
<dbReference type="AlphaFoldDB" id="A0A2D2AU53"/>
<dbReference type="RefSeq" id="WP_099620782.1">
    <property type="nucleotide sequence ID" value="NZ_CP024201.1"/>
</dbReference>
<evidence type="ECO:0000256" key="2">
    <source>
        <dbReference type="SAM" id="SignalP"/>
    </source>
</evidence>
<feature type="chain" id="PRO_5013783419" description="YMGG-like Gly-zipper domain-containing protein" evidence="2">
    <location>
        <begin position="21"/>
        <end position="67"/>
    </location>
</feature>
<dbReference type="Proteomes" id="UP000228945">
    <property type="component" value="Chromosome"/>
</dbReference>
<keyword evidence="4" id="KW-1185">Reference proteome</keyword>
<gene>
    <name evidence="3" type="ORF">CSW64_03410</name>
</gene>
<keyword evidence="1" id="KW-0812">Transmembrane</keyword>
<keyword evidence="1" id="KW-1133">Transmembrane helix</keyword>
<proteinExistence type="predicted"/>
<feature type="transmembrane region" description="Helical" evidence="1">
    <location>
        <begin position="30"/>
        <end position="56"/>
    </location>
</feature>
<evidence type="ECO:0000313" key="3">
    <source>
        <dbReference type="EMBL" id="ATQ41526.1"/>
    </source>
</evidence>
<sequence length="67" mass="6362">MPARTLLSLAALGLSAAGLAACGHNMEQRAATGAIAGAVVAGPPGAVVGAATGAVVDTAAKPKKRRK</sequence>
<feature type="signal peptide" evidence="2">
    <location>
        <begin position="1"/>
        <end position="20"/>
    </location>
</feature>
<keyword evidence="1" id="KW-0472">Membrane</keyword>
<keyword evidence="2" id="KW-0732">Signal</keyword>
<evidence type="ECO:0000313" key="4">
    <source>
        <dbReference type="Proteomes" id="UP000228945"/>
    </source>
</evidence>
<evidence type="ECO:0008006" key="5">
    <source>
        <dbReference type="Google" id="ProtNLM"/>
    </source>
</evidence>
<organism evidence="3 4">
    <name type="scientific">Caulobacter mirabilis</name>
    <dbReference type="NCBI Taxonomy" id="69666"/>
    <lineage>
        <taxon>Bacteria</taxon>
        <taxon>Pseudomonadati</taxon>
        <taxon>Pseudomonadota</taxon>
        <taxon>Alphaproteobacteria</taxon>
        <taxon>Caulobacterales</taxon>
        <taxon>Caulobacteraceae</taxon>
        <taxon>Caulobacter</taxon>
    </lineage>
</organism>
<evidence type="ECO:0000256" key="1">
    <source>
        <dbReference type="SAM" id="Phobius"/>
    </source>
</evidence>
<dbReference type="KEGG" id="cmb:CSW64_03410"/>
<dbReference type="EMBL" id="CP024201">
    <property type="protein sequence ID" value="ATQ41526.1"/>
    <property type="molecule type" value="Genomic_DNA"/>
</dbReference>
<name>A0A2D2AU53_9CAUL</name>
<reference evidence="3 4" key="1">
    <citation type="submission" date="2017-10" db="EMBL/GenBank/DDBJ databases">
        <title>Genome sequence of Caulobacter mirabilis FWC38.</title>
        <authorList>
            <person name="Fiebig A."/>
            <person name="Crosson S."/>
        </authorList>
    </citation>
    <scope>NUCLEOTIDE SEQUENCE [LARGE SCALE GENOMIC DNA]</scope>
    <source>
        <strain evidence="3 4">FWC 38</strain>
    </source>
</reference>
<dbReference type="PROSITE" id="PS51257">
    <property type="entry name" value="PROKAR_LIPOPROTEIN"/>
    <property type="match status" value="1"/>
</dbReference>
<protein>
    <recommendedName>
        <fullName evidence="5">YMGG-like Gly-zipper domain-containing protein</fullName>
    </recommendedName>
</protein>